<dbReference type="GeneID" id="105681282"/>
<dbReference type="Gene3D" id="3.60.10.10">
    <property type="entry name" value="Endonuclease/exonuclease/phosphatase"/>
    <property type="match status" value="1"/>
</dbReference>
<organism evidence="2 3">
    <name type="scientific">Bombus impatiens</name>
    <name type="common">Bumblebee</name>
    <dbReference type="NCBI Taxonomy" id="132113"/>
    <lineage>
        <taxon>Eukaryota</taxon>
        <taxon>Metazoa</taxon>
        <taxon>Ecdysozoa</taxon>
        <taxon>Arthropoda</taxon>
        <taxon>Hexapoda</taxon>
        <taxon>Insecta</taxon>
        <taxon>Pterygota</taxon>
        <taxon>Neoptera</taxon>
        <taxon>Endopterygota</taxon>
        <taxon>Hymenoptera</taxon>
        <taxon>Apocrita</taxon>
        <taxon>Aculeata</taxon>
        <taxon>Apoidea</taxon>
        <taxon>Anthophila</taxon>
        <taxon>Apidae</taxon>
        <taxon>Bombus</taxon>
        <taxon>Pyrobombus</taxon>
    </lineage>
</organism>
<proteinExistence type="predicted"/>
<evidence type="ECO:0000313" key="2">
    <source>
        <dbReference type="Proteomes" id="UP000515180"/>
    </source>
</evidence>
<evidence type="ECO:0000313" key="3">
    <source>
        <dbReference type="RefSeq" id="XP_012245606.1"/>
    </source>
</evidence>
<keyword evidence="2" id="KW-1185">Reference proteome</keyword>
<dbReference type="GO" id="GO:0003824">
    <property type="term" value="F:catalytic activity"/>
    <property type="evidence" value="ECO:0007669"/>
    <property type="project" value="InterPro"/>
</dbReference>
<dbReference type="AlphaFoldDB" id="A0A6P3V1Q3"/>
<accession>A0A6P3V1Q3</accession>
<protein>
    <submittedName>
        <fullName evidence="3">Uncharacterized protein LOC105681282</fullName>
    </submittedName>
</protein>
<name>A0A6P3V1Q3_BOMIM</name>
<dbReference type="Proteomes" id="UP000515180">
    <property type="component" value="Unplaced"/>
</dbReference>
<reference evidence="3" key="1">
    <citation type="submission" date="2025-08" db="UniProtKB">
        <authorList>
            <consortium name="RefSeq"/>
        </authorList>
    </citation>
    <scope>IDENTIFICATION</scope>
</reference>
<dbReference type="SUPFAM" id="SSF56219">
    <property type="entry name" value="DNase I-like"/>
    <property type="match status" value="1"/>
</dbReference>
<gene>
    <name evidence="3" type="primary">LOC105681282</name>
</gene>
<dbReference type="InterPro" id="IPR036691">
    <property type="entry name" value="Endo/exonu/phosph_ase_sf"/>
</dbReference>
<dbReference type="OrthoDB" id="7617361at2759"/>
<dbReference type="RefSeq" id="XP_012245606.1">
    <property type="nucleotide sequence ID" value="XM_012390183.1"/>
</dbReference>
<dbReference type="InterPro" id="IPR005135">
    <property type="entry name" value="Endo/exonuclease/phosphatase"/>
</dbReference>
<evidence type="ECO:0000259" key="1">
    <source>
        <dbReference type="Pfam" id="PF14529"/>
    </source>
</evidence>
<feature type="domain" description="Endonuclease/exonuclease/phosphatase" evidence="1">
    <location>
        <begin position="8"/>
        <end position="95"/>
    </location>
</feature>
<dbReference type="KEGG" id="bim:105681282"/>
<dbReference type="Pfam" id="PF14529">
    <property type="entry name" value="Exo_endo_phos_2"/>
    <property type="match status" value="1"/>
</dbReference>
<sequence>MKDGARRHDKVVVAGDFNSKSTSWGGTTTDKRGRVLMEALCGYGVFPLRLKEKYTFSKNGRTSCPDVISVLNKVNEMHVESVVSDKYSASDHLYLMHSFKLRTTRRASKFFRYVTKNLAPDEFLNGFDDTVEVIDQEKDNRTDRAELLQKSIERTCDVMLKKISGATNRKYANYWWNAKIAELRTQTHKALRKATKQRKKDFGNTDLLVTLCKRIRKQLKMEIAQSKARAWADFCKILEGDP</sequence>